<accession>A0A9P5HLK7</accession>
<protein>
    <recommendedName>
        <fullName evidence="3">Luciferase-like domain-containing protein</fullName>
    </recommendedName>
</protein>
<dbReference type="InterPro" id="IPR036661">
    <property type="entry name" value="Luciferase-like_sf"/>
</dbReference>
<comment type="similarity">
    <text evidence="1">Belongs to the NtaA/SnaA/DszA monooxygenase family.</text>
</comment>
<dbReference type="InterPro" id="IPR011251">
    <property type="entry name" value="Luciferase-like_dom"/>
</dbReference>
<feature type="compositionally biased region" description="Basic and acidic residues" evidence="2">
    <location>
        <begin position="440"/>
        <end position="459"/>
    </location>
</feature>
<dbReference type="OrthoDB" id="8922241at2759"/>
<dbReference type="GO" id="GO:0004497">
    <property type="term" value="F:monooxygenase activity"/>
    <property type="evidence" value="ECO:0007669"/>
    <property type="project" value="InterPro"/>
</dbReference>
<dbReference type="EMBL" id="JAANBB010000012">
    <property type="protein sequence ID" value="KAF7556423.1"/>
    <property type="molecule type" value="Genomic_DNA"/>
</dbReference>
<evidence type="ECO:0000259" key="3">
    <source>
        <dbReference type="Pfam" id="PF00296"/>
    </source>
</evidence>
<dbReference type="AlphaFoldDB" id="A0A9P5HLK7"/>
<keyword evidence="5" id="KW-1185">Reference proteome</keyword>
<gene>
    <name evidence="4" type="ORF">G7Z17_g1384</name>
</gene>
<comment type="caution">
    <text evidence="4">The sequence shown here is derived from an EMBL/GenBank/DDBJ whole genome shotgun (WGS) entry which is preliminary data.</text>
</comment>
<feature type="region of interest" description="Disordered" evidence="2">
    <location>
        <begin position="437"/>
        <end position="459"/>
    </location>
</feature>
<evidence type="ECO:0000313" key="4">
    <source>
        <dbReference type="EMBL" id="KAF7556423.1"/>
    </source>
</evidence>
<reference evidence="4" key="1">
    <citation type="submission" date="2020-03" db="EMBL/GenBank/DDBJ databases">
        <title>Draft Genome Sequence of Cylindrodendrum hubeiense.</title>
        <authorList>
            <person name="Buettner E."/>
            <person name="Kellner H."/>
        </authorList>
    </citation>
    <scope>NUCLEOTIDE SEQUENCE</scope>
    <source>
        <strain evidence="4">IHI 201604</strain>
    </source>
</reference>
<feature type="domain" description="Luciferase-like" evidence="3">
    <location>
        <begin position="43"/>
        <end position="386"/>
    </location>
</feature>
<dbReference type="GO" id="GO:0016705">
    <property type="term" value="F:oxidoreductase activity, acting on paired donors, with incorporation or reduction of molecular oxygen"/>
    <property type="evidence" value="ECO:0007669"/>
    <property type="project" value="InterPro"/>
</dbReference>
<name>A0A9P5HLK7_9HYPO</name>
<evidence type="ECO:0000313" key="5">
    <source>
        <dbReference type="Proteomes" id="UP000722485"/>
    </source>
</evidence>
<evidence type="ECO:0000256" key="2">
    <source>
        <dbReference type="SAM" id="MobiDB-lite"/>
    </source>
</evidence>
<dbReference type="NCBIfam" id="TIGR03860">
    <property type="entry name" value="FMN_nitrolo"/>
    <property type="match status" value="1"/>
</dbReference>
<proteinExistence type="inferred from homology"/>
<evidence type="ECO:0000256" key="1">
    <source>
        <dbReference type="ARBA" id="ARBA00033748"/>
    </source>
</evidence>
<dbReference type="SUPFAM" id="SSF51679">
    <property type="entry name" value="Bacterial luciferase-like"/>
    <property type="match status" value="1"/>
</dbReference>
<dbReference type="InterPro" id="IPR016215">
    <property type="entry name" value="NTA_MOA"/>
</dbReference>
<dbReference type="InterPro" id="IPR051260">
    <property type="entry name" value="Diverse_substr_monoxygenases"/>
</dbReference>
<dbReference type="PIRSF" id="PIRSF000337">
    <property type="entry name" value="NTA_MOA"/>
    <property type="match status" value="1"/>
</dbReference>
<dbReference type="PANTHER" id="PTHR30011">
    <property type="entry name" value="ALKANESULFONATE MONOOXYGENASE-RELATED"/>
    <property type="match status" value="1"/>
</dbReference>
<dbReference type="PANTHER" id="PTHR30011:SF30">
    <property type="entry name" value="XENOBIOTIC COMPOUND MONOOXYGENASE, DSZA FAMILY (AFU_ORTHOLOGUE AFUA_6G01920)"/>
    <property type="match status" value="1"/>
</dbReference>
<sequence>MAEPQTPTSKRRIFINAFDMFTTSHLNFGQWRREDDRGKDKRRDLSYWTDLAQTLERGDVNALILADGYGQHDVYKGSAEPAIRTTCQYPMGDPAAPVTAMAAVTKNLGFIITTSTSYESPFVVAKRFSTLDHLTKGRFGWNIVTSFKESAAKAHDRRYEIADEIWEGSWADDALREDAKNEVYADPNKIRWIKYKSANFNIDAPHILDPSPQRTPFLLQAGTSSAGIAFAGKHAEAVMVAALSPHILAPRVAEIRAKAAQFGRDHRSIKVFAVVTPVIGRTDEEAQEKYQTALAHSSAEAGLAFYSGNVGIDLSKFDLDTEIRPDDVTVDSRVHSLVNSLKYRGSDLPAWTPRNIGKHMAIGGNGSVPVGTPAHVADFLEEWAETADLDGFNIGHVVSPASFEDLVDLLVPELRRRGVYATRGESGTIRERIYGPGQSRLRDDHIGSRSKYDTYVEDQ</sequence>
<dbReference type="Pfam" id="PF00296">
    <property type="entry name" value="Bac_luciferase"/>
    <property type="match status" value="1"/>
</dbReference>
<dbReference type="Gene3D" id="3.20.20.30">
    <property type="entry name" value="Luciferase-like domain"/>
    <property type="match status" value="1"/>
</dbReference>
<dbReference type="Proteomes" id="UP000722485">
    <property type="component" value="Unassembled WGS sequence"/>
</dbReference>
<organism evidence="4 5">
    <name type="scientific">Cylindrodendrum hubeiense</name>
    <dbReference type="NCBI Taxonomy" id="595255"/>
    <lineage>
        <taxon>Eukaryota</taxon>
        <taxon>Fungi</taxon>
        <taxon>Dikarya</taxon>
        <taxon>Ascomycota</taxon>
        <taxon>Pezizomycotina</taxon>
        <taxon>Sordariomycetes</taxon>
        <taxon>Hypocreomycetidae</taxon>
        <taxon>Hypocreales</taxon>
        <taxon>Nectriaceae</taxon>
        <taxon>Cylindrodendrum</taxon>
    </lineage>
</organism>